<gene>
    <name evidence="1" type="ORF">H310_04549</name>
</gene>
<dbReference type="SUPFAM" id="SSF50729">
    <property type="entry name" value="PH domain-like"/>
    <property type="match status" value="1"/>
</dbReference>
<dbReference type="VEuPathDB" id="FungiDB:H310_04549"/>
<name>A0A024UCQ5_9STRA</name>
<evidence type="ECO:0008006" key="2">
    <source>
        <dbReference type="Google" id="ProtNLM"/>
    </source>
</evidence>
<dbReference type="AlphaFoldDB" id="A0A024UCQ5"/>
<dbReference type="GeneID" id="20081599"/>
<reference evidence="1" key="1">
    <citation type="submission" date="2013-12" db="EMBL/GenBank/DDBJ databases">
        <title>The Genome Sequence of Aphanomyces invadans NJM9701.</title>
        <authorList>
            <consortium name="The Broad Institute Genomics Platform"/>
            <person name="Russ C."/>
            <person name="Tyler B."/>
            <person name="van West P."/>
            <person name="Dieguez-Uribeondo J."/>
            <person name="Young S.K."/>
            <person name="Zeng Q."/>
            <person name="Gargeya S."/>
            <person name="Fitzgerald M."/>
            <person name="Abouelleil A."/>
            <person name="Alvarado L."/>
            <person name="Chapman S.B."/>
            <person name="Gainer-Dewar J."/>
            <person name="Goldberg J."/>
            <person name="Griggs A."/>
            <person name="Gujja S."/>
            <person name="Hansen M."/>
            <person name="Howarth C."/>
            <person name="Imamovic A."/>
            <person name="Ireland A."/>
            <person name="Larimer J."/>
            <person name="McCowan C."/>
            <person name="Murphy C."/>
            <person name="Pearson M."/>
            <person name="Poon T.W."/>
            <person name="Priest M."/>
            <person name="Roberts A."/>
            <person name="Saif S."/>
            <person name="Shea T."/>
            <person name="Sykes S."/>
            <person name="Wortman J."/>
            <person name="Nusbaum C."/>
            <person name="Birren B."/>
        </authorList>
    </citation>
    <scope>NUCLEOTIDE SEQUENCE [LARGE SCALE GENOMIC DNA]</scope>
    <source>
        <strain evidence="1">NJM9701</strain>
    </source>
</reference>
<dbReference type="OrthoDB" id="70163at2759"/>
<protein>
    <recommendedName>
        <fullName evidence="2">PH domain-containing protein</fullName>
    </recommendedName>
</protein>
<proteinExistence type="predicted"/>
<evidence type="ECO:0000313" key="1">
    <source>
        <dbReference type="EMBL" id="ETW04206.1"/>
    </source>
</evidence>
<dbReference type="EMBL" id="KI913958">
    <property type="protein sequence ID" value="ETW04206.1"/>
    <property type="molecule type" value="Genomic_DNA"/>
</dbReference>
<dbReference type="RefSeq" id="XP_008867162.1">
    <property type="nucleotide sequence ID" value="XM_008868940.1"/>
</dbReference>
<sequence>MPRVIDVARLYPEDMRRQEATMVVGDTQSKVRLDPATPRQIKSIVRRSKQHGSVVDSLKALLFKPKRRNSVQFTVTQTYVLPPRLSATSSDLYYTKSELRDIQLAARTDGDDAMREEIPEGTVRVQSFLTVLVAHPSWKASASSRTYYVTLKDHSLYLHRSAAIAQINQPEYQLDVVKAVDPCEPVGHTSINQELSLQDIAYTFAVVDAQDLYAVFAADSTKSKSAWLTGLQHNHLALPRRQPSPIRLSKQRSS</sequence>
<organism evidence="1">
    <name type="scientific">Aphanomyces invadans</name>
    <dbReference type="NCBI Taxonomy" id="157072"/>
    <lineage>
        <taxon>Eukaryota</taxon>
        <taxon>Sar</taxon>
        <taxon>Stramenopiles</taxon>
        <taxon>Oomycota</taxon>
        <taxon>Saprolegniomycetes</taxon>
        <taxon>Saprolegniales</taxon>
        <taxon>Verrucalvaceae</taxon>
        <taxon>Aphanomyces</taxon>
    </lineage>
</organism>
<accession>A0A024UCQ5</accession>